<dbReference type="OrthoDB" id="7294637at2"/>
<dbReference type="GO" id="GO:0009313">
    <property type="term" value="P:oligosaccharide catabolic process"/>
    <property type="evidence" value="ECO:0007669"/>
    <property type="project" value="TreeGrafter"/>
</dbReference>
<dbReference type="AlphaFoldDB" id="A0A5R8KAQ5"/>
<dbReference type="GO" id="GO:0006689">
    <property type="term" value="P:ganglioside catabolic process"/>
    <property type="evidence" value="ECO:0007669"/>
    <property type="project" value="TreeGrafter"/>
</dbReference>
<comment type="similarity">
    <text evidence="2">Belongs to the glycosyl hydrolase 33 family.</text>
</comment>
<dbReference type="PANTHER" id="PTHR10628">
    <property type="entry name" value="SIALIDASE"/>
    <property type="match status" value="1"/>
</dbReference>
<protein>
    <recommendedName>
        <fullName evidence="3">exo-alpha-sialidase</fullName>
        <ecNumber evidence="3">3.2.1.18</ecNumber>
    </recommendedName>
</protein>
<keyword evidence="6" id="KW-1185">Reference proteome</keyword>
<reference evidence="5 6" key="1">
    <citation type="submission" date="2019-05" db="EMBL/GenBank/DDBJ databases">
        <title>Verrucobacter flavum gen. nov., sp. nov. a new member of the family Verrucomicrobiaceae.</title>
        <authorList>
            <person name="Szuroczki S."/>
            <person name="Abbaszade G."/>
            <person name="Szabo A."/>
            <person name="Felfoldi T."/>
            <person name="Schumann P."/>
            <person name="Boka K."/>
            <person name="Keki Z."/>
            <person name="Toumi M."/>
            <person name="Toth E."/>
        </authorList>
    </citation>
    <scope>NUCLEOTIDE SEQUENCE [LARGE SCALE GENOMIC DNA]</scope>
    <source>
        <strain evidence="5 6">MG-N-17</strain>
    </source>
</reference>
<evidence type="ECO:0000256" key="3">
    <source>
        <dbReference type="ARBA" id="ARBA00012733"/>
    </source>
</evidence>
<dbReference type="Proteomes" id="UP000306196">
    <property type="component" value="Unassembled WGS sequence"/>
</dbReference>
<dbReference type="InterPro" id="IPR026856">
    <property type="entry name" value="Sialidase_fam"/>
</dbReference>
<dbReference type="PANTHER" id="PTHR10628:SF30">
    <property type="entry name" value="EXO-ALPHA-SIALIDASE"/>
    <property type="match status" value="1"/>
</dbReference>
<accession>A0A5R8KAQ5</accession>
<organism evidence="5 6">
    <name type="scientific">Phragmitibacter flavus</name>
    <dbReference type="NCBI Taxonomy" id="2576071"/>
    <lineage>
        <taxon>Bacteria</taxon>
        <taxon>Pseudomonadati</taxon>
        <taxon>Verrucomicrobiota</taxon>
        <taxon>Verrucomicrobiia</taxon>
        <taxon>Verrucomicrobiales</taxon>
        <taxon>Verrucomicrobiaceae</taxon>
        <taxon>Phragmitibacter</taxon>
    </lineage>
</organism>
<dbReference type="RefSeq" id="WP_138087535.1">
    <property type="nucleotide sequence ID" value="NZ_VAUV01000013.1"/>
</dbReference>
<dbReference type="GO" id="GO:0004308">
    <property type="term" value="F:exo-alpha-sialidase activity"/>
    <property type="evidence" value="ECO:0007669"/>
    <property type="project" value="UniProtKB-EC"/>
</dbReference>
<sequence length="344" mass="37753">MRFGLTLFVVVGLAGGLLAVEDEPFLEVLPEPVMRGMIHLPGLLVTEADTVLLIAQSRIKKGDWDPADVVISRSLDQGRTWTEPFKLFASDGSSNLGYSCMLVEDRRTTPHTVFAYYTTGPVPWESHQLIWYGRRSVDEGDTWSEPFLVKNDGDAESKPSNGGHGFQFANGRMVIPGRKSFLTSDDGGISWRTHRAVDSVETKVAPLSSTEGTGADSIYSIGRKTLEYQIFGSYGDKHLETGKHGNPFTTMGRNPGLVSYPSSDTKSSSLLLMSGIIEKEGKAFCITSSSDQGRTWSARRMIDDQGWYSDLGVTKDGTIIAAYTVGFSADLKIARFNLPWVTSR</sequence>
<dbReference type="Gene3D" id="2.120.10.10">
    <property type="match status" value="1"/>
</dbReference>
<dbReference type="GO" id="GO:0016020">
    <property type="term" value="C:membrane"/>
    <property type="evidence" value="ECO:0007669"/>
    <property type="project" value="TreeGrafter"/>
</dbReference>
<dbReference type="InterPro" id="IPR036278">
    <property type="entry name" value="Sialidase_sf"/>
</dbReference>
<proteinExistence type="inferred from homology"/>
<evidence type="ECO:0000256" key="1">
    <source>
        <dbReference type="ARBA" id="ARBA00000427"/>
    </source>
</evidence>
<evidence type="ECO:0000259" key="4">
    <source>
        <dbReference type="Pfam" id="PF13088"/>
    </source>
</evidence>
<name>A0A5R8KAQ5_9BACT</name>
<comment type="catalytic activity">
    <reaction evidence="1">
        <text>Hydrolysis of alpha-(2-&gt;3)-, alpha-(2-&gt;6)-, alpha-(2-&gt;8)- glycosidic linkages of terminal sialic acid residues in oligosaccharides, glycoproteins, glycolipids, colominic acid and synthetic substrates.</text>
        <dbReference type="EC" id="3.2.1.18"/>
    </reaction>
</comment>
<dbReference type="InterPro" id="IPR011040">
    <property type="entry name" value="Sialidase"/>
</dbReference>
<comment type="caution">
    <text evidence="5">The sequence shown here is derived from an EMBL/GenBank/DDBJ whole genome shotgun (WGS) entry which is preliminary data.</text>
</comment>
<dbReference type="CDD" id="cd15482">
    <property type="entry name" value="Sialidase_non-viral"/>
    <property type="match status" value="1"/>
</dbReference>
<dbReference type="EMBL" id="VAUV01000013">
    <property type="protein sequence ID" value="TLD69392.1"/>
    <property type="molecule type" value="Genomic_DNA"/>
</dbReference>
<evidence type="ECO:0000313" key="5">
    <source>
        <dbReference type="EMBL" id="TLD69392.1"/>
    </source>
</evidence>
<gene>
    <name evidence="5" type="ORF">FEM03_17240</name>
</gene>
<dbReference type="SUPFAM" id="SSF50939">
    <property type="entry name" value="Sialidases"/>
    <property type="match status" value="1"/>
</dbReference>
<feature type="domain" description="Sialidase" evidence="4">
    <location>
        <begin position="66"/>
        <end position="319"/>
    </location>
</feature>
<evidence type="ECO:0000256" key="2">
    <source>
        <dbReference type="ARBA" id="ARBA00009348"/>
    </source>
</evidence>
<dbReference type="EC" id="3.2.1.18" evidence="3"/>
<dbReference type="GO" id="GO:0005737">
    <property type="term" value="C:cytoplasm"/>
    <property type="evidence" value="ECO:0007669"/>
    <property type="project" value="TreeGrafter"/>
</dbReference>
<evidence type="ECO:0000313" key="6">
    <source>
        <dbReference type="Proteomes" id="UP000306196"/>
    </source>
</evidence>
<dbReference type="Pfam" id="PF13088">
    <property type="entry name" value="BNR_2"/>
    <property type="match status" value="1"/>
</dbReference>